<dbReference type="Gene3D" id="1.25.40.420">
    <property type="match status" value="1"/>
</dbReference>
<organism evidence="3 4">
    <name type="scientific">Eleusine coracana subsp. coracana</name>
    <dbReference type="NCBI Taxonomy" id="191504"/>
    <lineage>
        <taxon>Eukaryota</taxon>
        <taxon>Viridiplantae</taxon>
        <taxon>Streptophyta</taxon>
        <taxon>Embryophyta</taxon>
        <taxon>Tracheophyta</taxon>
        <taxon>Spermatophyta</taxon>
        <taxon>Magnoliopsida</taxon>
        <taxon>Liliopsida</taxon>
        <taxon>Poales</taxon>
        <taxon>Poaceae</taxon>
        <taxon>PACMAD clade</taxon>
        <taxon>Chloridoideae</taxon>
        <taxon>Cynodonteae</taxon>
        <taxon>Eleusininae</taxon>
        <taxon>Eleusine</taxon>
    </lineage>
</organism>
<keyword evidence="4" id="KW-1185">Reference proteome</keyword>
<gene>
    <name evidence="3" type="primary">gb13414</name>
    <name evidence="3" type="ORF">PR202_gb13414</name>
</gene>
<proteinExistence type="inferred from homology"/>
<evidence type="ECO:0000313" key="4">
    <source>
        <dbReference type="Proteomes" id="UP001054889"/>
    </source>
</evidence>
<comment type="caution">
    <text evidence="3">The sequence shown here is derived from an EMBL/GenBank/DDBJ whole genome shotgun (WGS) entry which is preliminary data.</text>
</comment>
<reference evidence="3" key="2">
    <citation type="submission" date="2021-12" db="EMBL/GenBank/DDBJ databases">
        <title>Resequencing data analysis of finger millet.</title>
        <authorList>
            <person name="Hatakeyama M."/>
            <person name="Aluri S."/>
            <person name="Balachadran M.T."/>
            <person name="Sivarajan S.R."/>
            <person name="Poveda L."/>
            <person name="Shimizu-Inatsugi R."/>
            <person name="Schlapbach R."/>
            <person name="Sreeman S.M."/>
            <person name="Shimizu K.K."/>
        </authorList>
    </citation>
    <scope>NUCLEOTIDE SEQUENCE</scope>
</reference>
<dbReference type="GO" id="GO:0016567">
    <property type="term" value="P:protein ubiquitination"/>
    <property type="evidence" value="ECO:0007669"/>
    <property type="project" value="InterPro"/>
</dbReference>
<evidence type="ECO:0000313" key="3">
    <source>
        <dbReference type="EMBL" id="GJN25569.1"/>
    </source>
</evidence>
<dbReference type="PANTHER" id="PTHR26379">
    <property type="entry name" value="BTB/POZ AND MATH DOMAIN-CONTAINING PROTEIN 1"/>
    <property type="match status" value="1"/>
</dbReference>
<dbReference type="EMBL" id="BQKI01000078">
    <property type="protein sequence ID" value="GJN25569.1"/>
    <property type="molecule type" value="Genomic_DNA"/>
</dbReference>
<dbReference type="PANTHER" id="PTHR26379:SF187">
    <property type="entry name" value="OS07G0655300 PROTEIN"/>
    <property type="match status" value="1"/>
</dbReference>
<accession>A0AAV5EQG5</accession>
<dbReference type="Proteomes" id="UP001054889">
    <property type="component" value="Unassembled WGS sequence"/>
</dbReference>
<evidence type="ECO:0000259" key="2">
    <source>
        <dbReference type="Pfam" id="PF24570"/>
    </source>
</evidence>
<dbReference type="Pfam" id="PF24570">
    <property type="entry name" value="BACK_BPM_SPOP"/>
    <property type="match status" value="1"/>
</dbReference>
<dbReference type="InterPro" id="IPR045005">
    <property type="entry name" value="BPM1-6"/>
</dbReference>
<feature type="domain" description="BPM/SPOP BACK" evidence="2">
    <location>
        <begin position="38"/>
        <end position="89"/>
    </location>
</feature>
<name>A0AAV5EQG5_ELECO</name>
<dbReference type="AlphaFoldDB" id="A0AAV5EQG5"/>
<dbReference type="InterPro" id="IPR056423">
    <property type="entry name" value="BACK_BPM_SPOP"/>
</dbReference>
<sequence>MVMTQHLLEAADRYGMERLKLVCEDKLCDYVDASSDGTILALAEQHGCDGLKRACMEFLTTEGNLKAVIKTDGFDHLAKSCPSILIELLAKLAL</sequence>
<protein>
    <recommendedName>
        <fullName evidence="2">BPM/SPOP BACK domain-containing protein</fullName>
    </recommendedName>
</protein>
<reference evidence="3" key="1">
    <citation type="journal article" date="2018" name="DNA Res.">
        <title>Multiple hybrid de novo genome assembly of finger millet, an orphan allotetraploid crop.</title>
        <authorList>
            <person name="Hatakeyama M."/>
            <person name="Aluri S."/>
            <person name="Balachadran M.T."/>
            <person name="Sivarajan S.R."/>
            <person name="Patrignani A."/>
            <person name="Gruter S."/>
            <person name="Poveda L."/>
            <person name="Shimizu-Inatsugi R."/>
            <person name="Baeten J."/>
            <person name="Francoijs K.J."/>
            <person name="Nataraja K.N."/>
            <person name="Reddy Y.A.N."/>
            <person name="Phadnis S."/>
            <person name="Ravikumar R.L."/>
            <person name="Schlapbach R."/>
            <person name="Sreeman S.M."/>
            <person name="Shimizu K.K."/>
        </authorList>
    </citation>
    <scope>NUCLEOTIDE SEQUENCE</scope>
</reference>
<evidence type="ECO:0000256" key="1">
    <source>
        <dbReference type="ARBA" id="ARBA00010846"/>
    </source>
</evidence>
<comment type="similarity">
    <text evidence="1">Belongs to the Tdpoz family.</text>
</comment>